<evidence type="ECO:0000313" key="2">
    <source>
        <dbReference type="Proteomes" id="UP000504714"/>
    </source>
</evidence>
<dbReference type="EMBL" id="BLXO01000007">
    <property type="protein sequence ID" value="GFN47069.1"/>
    <property type="molecule type" value="Genomic_DNA"/>
</dbReference>
<dbReference type="Proteomes" id="UP000504714">
    <property type="component" value="Unassembled WGS sequence"/>
</dbReference>
<comment type="caution">
    <text evidence="1">The sequence shown here is derived from an EMBL/GenBank/DDBJ whole genome shotgun (WGS) entry which is preliminary data.</text>
</comment>
<accession>A0A6L2ZRA5</accession>
<name>A0A6L2ZRA5_9ENTR</name>
<evidence type="ECO:0000313" key="1">
    <source>
        <dbReference type="EMBL" id="GFN47069.1"/>
    </source>
</evidence>
<proteinExistence type="predicted"/>
<gene>
    <name evidence="1" type="ORF">RINTU1_29350</name>
</gene>
<organism evidence="1 2">
    <name type="scientific">Candidatus Regiella insecticola</name>
    <dbReference type="NCBI Taxonomy" id="138073"/>
    <lineage>
        <taxon>Bacteria</taxon>
        <taxon>Pseudomonadati</taxon>
        <taxon>Pseudomonadota</taxon>
        <taxon>Gammaproteobacteria</taxon>
        <taxon>Enterobacterales</taxon>
        <taxon>Enterobacteriaceae</taxon>
        <taxon>aphid secondary symbionts</taxon>
        <taxon>Candidatus Regiella</taxon>
    </lineage>
</organism>
<dbReference type="AlphaFoldDB" id="A0A6L2ZRA5"/>
<protein>
    <submittedName>
        <fullName evidence="1">Uncharacterized protein</fullName>
    </submittedName>
</protein>
<reference evidence="1 2" key="1">
    <citation type="submission" date="2020-06" db="EMBL/GenBank/DDBJ databases">
        <title>The genome sequence of Candidatus Regiella insecticola strain Tut.</title>
        <authorList>
            <person name="Nikoh N."/>
            <person name="Tsuchida T."/>
            <person name="Koga R."/>
            <person name="Oshima K."/>
            <person name="Hattori M."/>
            <person name="Fukatsu T."/>
        </authorList>
    </citation>
    <scope>NUCLEOTIDE SEQUENCE [LARGE SCALE GENOMIC DNA]</scope>
    <source>
        <strain evidence="1 2">Tut</strain>
    </source>
</reference>
<sequence length="140" mass="15237">MSQINPNHELGHSSQSVVGVTDAPYEMASLFDTFQQKEEKEEKLLIFIEHNPQIPHLLSEFAAIGKTALIKNKNKQDQAAVETISANPLIAENIDRKNQAPGKLGLSGDLSSLMPPARQKNGVLPSKASLPMNVLPLSMV</sequence>